<feature type="compositionally biased region" description="Polar residues" evidence="5">
    <location>
        <begin position="44"/>
        <end position="59"/>
    </location>
</feature>
<dbReference type="Pfam" id="PF00005">
    <property type="entry name" value="ABC_tran"/>
    <property type="match status" value="2"/>
</dbReference>
<evidence type="ECO:0000256" key="3">
    <source>
        <dbReference type="ARBA" id="ARBA00022741"/>
    </source>
</evidence>
<dbReference type="OrthoDB" id="2110130at2759"/>
<dbReference type="AlphaFoldDB" id="A0A2B7WL72"/>
<reference evidence="7 8" key="1">
    <citation type="submission" date="2017-10" db="EMBL/GenBank/DDBJ databases">
        <title>Comparative genomics in systemic dimorphic fungi from Ajellomycetaceae.</title>
        <authorList>
            <person name="Munoz J.F."/>
            <person name="Mcewen J.G."/>
            <person name="Clay O.K."/>
            <person name="Cuomo C.A."/>
        </authorList>
    </citation>
    <scope>NUCLEOTIDE SEQUENCE [LARGE SCALE GENOMIC DNA]</scope>
    <source>
        <strain evidence="7 8">UAMH5409</strain>
    </source>
</reference>
<dbReference type="InterPro" id="IPR050611">
    <property type="entry name" value="ABCF"/>
</dbReference>
<dbReference type="InterPro" id="IPR003439">
    <property type="entry name" value="ABC_transporter-like_ATP-bd"/>
</dbReference>
<feature type="region of interest" description="Disordered" evidence="5">
    <location>
        <begin position="131"/>
        <end position="153"/>
    </location>
</feature>
<dbReference type="PROSITE" id="PS50893">
    <property type="entry name" value="ABC_TRANSPORTER_2"/>
    <property type="match status" value="2"/>
</dbReference>
<gene>
    <name evidence="7" type="ORF">AJ79_09274</name>
</gene>
<keyword evidence="8" id="KW-1185">Reference proteome</keyword>
<feature type="domain" description="ABC transporter" evidence="6">
    <location>
        <begin position="65"/>
        <end position="409"/>
    </location>
</feature>
<dbReference type="FunFam" id="3.40.50.300:FF:003119">
    <property type="entry name" value="ABC ATPase, putative (AFU_orthologue AFUA_1G16440)"/>
    <property type="match status" value="1"/>
</dbReference>
<keyword evidence="3" id="KW-0547">Nucleotide-binding</keyword>
<dbReference type="InterPro" id="IPR027417">
    <property type="entry name" value="P-loop_NTPase"/>
</dbReference>
<evidence type="ECO:0000313" key="7">
    <source>
        <dbReference type="EMBL" id="PGG97288.1"/>
    </source>
</evidence>
<dbReference type="InterPro" id="IPR032781">
    <property type="entry name" value="ABC_tran_Xtn"/>
</dbReference>
<dbReference type="GO" id="GO:0005524">
    <property type="term" value="F:ATP binding"/>
    <property type="evidence" value="ECO:0007669"/>
    <property type="project" value="UniProtKB-KW"/>
</dbReference>
<dbReference type="SUPFAM" id="SSF52540">
    <property type="entry name" value="P-loop containing nucleoside triphosphate hydrolases"/>
    <property type="match status" value="2"/>
</dbReference>
<dbReference type="Proteomes" id="UP000223968">
    <property type="component" value="Unassembled WGS sequence"/>
</dbReference>
<dbReference type="InterPro" id="IPR003593">
    <property type="entry name" value="AAA+_ATPase"/>
</dbReference>
<dbReference type="Pfam" id="PF12848">
    <property type="entry name" value="ABC_tran_Xtn"/>
    <property type="match status" value="1"/>
</dbReference>
<comment type="subcellular location">
    <subcellularLocation>
        <location evidence="1">Membrane</location>
        <topology evidence="1">Multi-pass membrane protein</topology>
    </subcellularLocation>
</comment>
<dbReference type="Gene3D" id="3.40.50.300">
    <property type="entry name" value="P-loop containing nucleotide triphosphate hydrolases"/>
    <property type="match status" value="2"/>
</dbReference>
<comment type="caution">
    <text evidence="7">The sequence shown here is derived from an EMBL/GenBank/DDBJ whole genome shotgun (WGS) entry which is preliminary data.</text>
</comment>
<dbReference type="EMBL" id="PDNB01000252">
    <property type="protein sequence ID" value="PGG97288.1"/>
    <property type="molecule type" value="Genomic_DNA"/>
</dbReference>
<evidence type="ECO:0000256" key="4">
    <source>
        <dbReference type="ARBA" id="ARBA00022840"/>
    </source>
</evidence>
<accession>A0A2B7WL72</accession>
<dbReference type="PANTHER" id="PTHR19211:SF135">
    <property type="entry name" value="ATPASE, PUTATIVE (AFU_ORTHOLOGUE AFUA_1G16440)-RELATED"/>
    <property type="match status" value="1"/>
</dbReference>
<evidence type="ECO:0000256" key="5">
    <source>
        <dbReference type="SAM" id="MobiDB-lite"/>
    </source>
</evidence>
<evidence type="ECO:0000256" key="2">
    <source>
        <dbReference type="ARBA" id="ARBA00022737"/>
    </source>
</evidence>
<dbReference type="SMART" id="SM00382">
    <property type="entry name" value="AAA"/>
    <property type="match status" value="2"/>
</dbReference>
<dbReference type="FunFam" id="3.40.50.300:FF:000011">
    <property type="entry name" value="Putative ABC transporter ATP-binding component"/>
    <property type="match status" value="1"/>
</dbReference>
<evidence type="ECO:0000256" key="1">
    <source>
        <dbReference type="ARBA" id="ARBA00004141"/>
    </source>
</evidence>
<protein>
    <recommendedName>
        <fullName evidence="6">ABC transporter domain-containing protein</fullName>
    </recommendedName>
</protein>
<keyword evidence="2" id="KW-0677">Repeat</keyword>
<feature type="domain" description="ABC transporter" evidence="6">
    <location>
        <begin position="510"/>
        <end position="763"/>
    </location>
</feature>
<dbReference type="PROSITE" id="PS00211">
    <property type="entry name" value="ABC_TRANSPORTER_1"/>
    <property type="match status" value="1"/>
</dbReference>
<feature type="region of interest" description="Disordered" evidence="5">
    <location>
        <begin position="44"/>
        <end position="72"/>
    </location>
</feature>
<organism evidence="7 8">
    <name type="scientific">Helicocarpus griseus UAMH5409</name>
    <dbReference type="NCBI Taxonomy" id="1447875"/>
    <lineage>
        <taxon>Eukaryota</taxon>
        <taxon>Fungi</taxon>
        <taxon>Dikarya</taxon>
        <taxon>Ascomycota</taxon>
        <taxon>Pezizomycotina</taxon>
        <taxon>Eurotiomycetes</taxon>
        <taxon>Eurotiomycetidae</taxon>
        <taxon>Onygenales</taxon>
        <taxon>Ajellomycetaceae</taxon>
        <taxon>Helicocarpus</taxon>
    </lineage>
</organism>
<evidence type="ECO:0000259" key="6">
    <source>
        <dbReference type="PROSITE" id="PS50893"/>
    </source>
</evidence>
<dbReference type="PANTHER" id="PTHR19211">
    <property type="entry name" value="ATP-BINDING TRANSPORT PROTEIN-RELATED"/>
    <property type="match status" value="1"/>
</dbReference>
<dbReference type="STRING" id="1447875.A0A2B7WL72"/>
<dbReference type="InterPro" id="IPR017871">
    <property type="entry name" value="ABC_transporter-like_CS"/>
</dbReference>
<dbReference type="GO" id="GO:0016887">
    <property type="term" value="F:ATP hydrolysis activity"/>
    <property type="evidence" value="ECO:0007669"/>
    <property type="project" value="InterPro"/>
</dbReference>
<dbReference type="GO" id="GO:0016020">
    <property type="term" value="C:membrane"/>
    <property type="evidence" value="ECO:0007669"/>
    <property type="project" value="UniProtKB-SubCell"/>
</dbReference>
<evidence type="ECO:0000313" key="8">
    <source>
        <dbReference type="Proteomes" id="UP000223968"/>
    </source>
</evidence>
<keyword evidence="4" id="KW-0067">ATP-binding</keyword>
<sequence length="766" mass="84515">MSSSKASTMPTSIIATCKQTRFHVRDDSGSKGIHIQGLNITIAPSTPTAAPVDTTSSTGGKPAKTRAPKSRARNDGIEILPSADLQLKAGVHYGFVGRNGTGKSTILRAMAEKLIPGIPDNVRISILQQTGDEHGVSSGSPSSDTAGQGGIKDKNGITVLQHVMQSDGFKNEVERKIGVLSHALEETENTWEPVRAIRKLRHEGLERELFLAQKNASLRSGSRGMQARKDLKAVELKVSESAKSLERNKEEDGPSEIQKETQEAVDLLDHLQCQIEAMKITDIEAEARRVLLGLGFKEPSFEQPFESLSGGWRMRCLLAGILIQKAEIMILDEPTNFLDLLGIVWLENYFSRLRTVDDDRTVVLVSHDRNFLNNVCEETIILRDQTLSYFKGNLSAYEENVEAQKLYWGRMKEAQDRQIAHMQSSIRDNIKLGKKTGDDAKLRMAKSRQKKVDERMGVQVSAKGTRFKLNRDRVGFHDSLRDEIEVPADEKGISISIPDPLELKFPGPLVSMESIHLRYKHQSEPVLNGIDLVIHTGDRVGIMGLNGSGKTTLLRILVNSLKPSQGTVSRHPRVTIGYYSQHSVDELKAVGQSESALTALSLLSRDAGGSLAEGGVRGLLSSLGLPGRTASDVPITQLSGGQLVRLALARIVWNLPHLLVLDEITTHLDFHTVIALVEALSSFEGAILIVSHDRYLVRGVVEGKRDPERENGDAGNVDMDIESDEERLRRRDVYVLRRGKLYIQGDGVEQFEKSLQKRVAKMMPGD</sequence>
<dbReference type="CDD" id="cd03221">
    <property type="entry name" value="ABCF_EF-3"/>
    <property type="match status" value="1"/>
</dbReference>
<name>A0A2B7WL72_9EURO</name>
<feature type="compositionally biased region" description="Polar residues" evidence="5">
    <location>
        <begin position="137"/>
        <end position="146"/>
    </location>
</feature>
<proteinExistence type="predicted"/>